<sequence length="113" mass="13016">MSIKDLINEWESSARGAVTHDAFCIKLPLEDAARLAALSEMYPRRHIEEIIRDLLHASLDELERSFPYQQGQLVVAEDEEGNPLYEDIGPTPKYLELSRKHLKTFKENLPDTH</sequence>
<keyword evidence="2" id="KW-1185">Reference proteome</keyword>
<protein>
    <submittedName>
        <fullName evidence="1">Type 1 pili tip component</fullName>
    </submittedName>
</protein>
<dbReference type="EMBL" id="NDXW01000001">
    <property type="protein sequence ID" value="RDH46782.1"/>
    <property type="molecule type" value="Genomic_DNA"/>
</dbReference>
<name>A0A4P9VWJ0_9GAMM</name>
<proteinExistence type="predicted"/>
<dbReference type="AlphaFoldDB" id="A0A4P9VWJ0"/>
<gene>
    <name evidence="1" type="ORF">B9G39_17340</name>
</gene>
<organism evidence="1 2">
    <name type="scientific">Zooshikella ganghwensis</name>
    <dbReference type="NCBI Taxonomy" id="202772"/>
    <lineage>
        <taxon>Bacteria</taxon>
        <taxon>Pseudomonadati</taxon>
        <taxon>Pseudomonadota</taxon>
        <taxon>Gammaproteobacteria</taxon>
        <taxon>Oceanospirillales</taxon>
        <taxon>Zooshikellaceae</taxon>
        <taxon>Zooshikella</taxon>
    </lineage>
</organism>
<dbReference type="RefSeq" id="WP_027706941.1">
    <property type="nucleotide sequence ID" value="NZ_NDXW01000001.1"/>
</dbReference>
<accession>A0A4P9VWJ0</accession>
<dbReference type="Proteomes" id="UP000257039">
    <property type="component" value="Unassembled WGS sequence"/>
</dbReference>
<evidence type="ECO:0000313" key="1">
    <source>
        <dbReference type="EMBL" id="RDH46782.1"/>
    </source>
</evidence>
<comment type="caution">
    <text evidence="1">The sequence shown here is derived from an EMBL/GenBank/DDBJ whole genome shotgun (WGS) entry which is preliminary data.</text>
</comment>
<reference evidence="1 2" key="1">
    <citation type="submission" date="2017-04" db="EMBL/GenBank/DDBJ databases">
        <title>Draft genome sequence of Zooshikella ganghwensis VG4 isolated from Red Sea sediments.</title>
        <authorList>
            <person name="Rehman Z."/>
            <person name="Alam I."/>
            <person name="Kamau A."/>
            <person name="Bajic V."/>
            <person name="Leiknes T."/>
        </authorList>
    </citation>
    <scope>NUCLEOTIDE SEQUENCE [LARGE SCALE GENOMIC DNA]</scope>
    <source>
        <strain evidence="1 2">VG4</strain>
    </source>
</reference>
<evidence type="ECO:0000313" key="2">
    <source>
        <dbReference type="Proteomes" id="UP000257039"/>
    </source>
</evidence>